<gene>
    <name evidence="4" type="ORF">GMD66_16635</name>
    <name evidence="5" type="ORF">GMD82_20325</name>
</gene>
<keyword evidence="1" id="KW-0238">DNA-binding</keyword>
<dbReference type="GO" id="GO:0006310">
    <property type="term" value="P:DNA recombination"/>
    <property type="evidence" value="ECO:0007669"/>
    <property type="project" value="UniProtKB-KW"/>
</dbReference>
<dbReference type="InterPro" id="IPR013762">
    <property type="entry name" value="Integrase-like_cat_sf"/>
</dbReference>
<comment type="caution">
    <text evidence="4">The sequence shown here is derived from an EMBL/GenBank/DDBJ whole genome shotgun (WGS) entry which is preliminary data.</text>
</comment>
<dbReference type="InterPro" id="IPR011010">
    <property type="entry name" value="DNA_brk_join_enz"/>
</dbReference>
<evidence type="ECO:0000259" key="3">
    <source>
        <dbReference type="Pfam" id="PF13102"/>
    </source>
</evidence>
<reference evidence="6 7" key="1">
    <citation type="journal article" date="2019" name="Nat. Med.">
        <title>A library of human gut bacterial isolates paired with longitudinal multiomics data enables mechanistic microbiome research.</title>
        <authorList>
            <person name="Poyet M."/>
            <person name="Groussin M."/>
            <person name="Gibbons S.M."/>
            <person name="Avila-Pacheco J."/>
            <person name="Jiang X."/>
            <person name="Kearney S.M."/>
            <person name="Perrotta A.R."/>
            <person name="Berdy B."/>
            <person name="Zhao S."/>
            <person name="Lieberman T.D."/>
            <person name="Swanson P.K."/>
            <person name="Smith M."/>
            <person name="Roesemann S."/>
            <person name="Alexander J.E."/>
            <person name="Rich S.A."/>
            <person name="Livny J."/>
            <person name="Vlamakis H."/>
            <person name="Clish C."/>
            <person name="Bullock K."/>
            <person name="Deik A."/>
            <person name="Scott J."/>
            <person name="Pierce K.A."/>
            <person name="Xavier R.J."/>
            <person name="Alm E.J."/>
        </authorList>
    </citation>
    <scope>NUCLEOTIDE SEQUENCE [LARGE SCALE GENOMIC DNA]</scope>
    <source>
        <strain evidence="4 7">BIOML-A25</strain>
        <strain evidence="5 6">BIOML-A29</strain>
    </source>
</reference>
<dbReference type="Gene3D" id="1.10.443.10">
    <property type="entry name" value="Intergrase catalytic core"/>
    <property type="match status" value="1"/>
</dbReference>
<dbReference type="Gene3D" id="1.10.150.130">
    <property type="match status" value="1"/>
</dbReference>
<dbReference type="AlphaFoldDB" id="A0A4Q5CCG7"/>
<dbReference type="InterPro" id="IPR025269">
    <property type="entry name" value="SAM-like_dom"/>
</dbReference>
<evidence type="ECO:0000313" key="4">
    <source>
        <dbReference type="EMBL" id="MTU30804.1"/>
    </source>
</evidence>
<dbReference type="GO" id="GO:0003677">
    <property type="term" value="F:DNA binding"/>
    <property type="evidence" value="ECO:0007669"/>
    <property type="project" value="UniProtKB-KW"/>
</dbReference>
<protein>
    <submittedName>
        <fullName evidence="4">Transposase</fullName>
    </submittedName>
</protein>
<dbReference type="EMBL" id="WNCN01000049">
    <property type="protein sequence ID" value="MTU41744.1"/>
    <property type="molecule type" value="Genomic_DNA"/>
</dbReference>
<dbReference type="EMBL" id="WNCR01000011">
    <property type="protein sequence ID" value="MTU30804.1"/>
    <property type="molecule type" value="Genomic_DNA"/>
</dbReference>
<evidence type="ECO:0000256" key="2">
    <source>
        <dbReference type="ARBA" id="ARBA00023172"/>
    </source>
</evidence>
<dbReference type="Pfam" id="PF13102">
    <property type="entry name" value="Phage_int_SAM_5"/>
    <property type="match status" value="1"/>
</dbReference>
<evidence type="ECO:0000313" key="6">
    <source>
        <dbReference type="Proteomes" id="UP000434916"/>
    </source>
</evidence>
<evidence type="ECO:0000256" key="1">
    <source>
        <dbReference type="ARBA" id="ARBA00023125"/>
    </source>
</evidence>
<dbReference type="Proteomes" id="UP000434916">
    <property type="component" value="Unassembled WGS sequence"/>
</dbReference>
<feature type="domain" description="Phage integrase SAM-like" evidence="3">
    <location>
        <begin position="93"/>
        <end position="168"/>
    </location>
</feature>
<name>A0A4Q5CCG7_9BACT</name>
<dbReference type="GO" id="GO:0015074">
    <property type="term" value="P:DNA integration"/>
    <property type="evidence" value="ECO:0007669"/>
    <property type="project" value="InterPro"/>
</dbReference>
<evidence type="ECO:0000313" key="7">
    <source>
        <dbReference type="Proteomes" id="UP000437446"/>
    </source>
</evidence>
<accession>A0A4Q5CCG7</accession>
<organism evidence="4 7">
    <name type="scientific">Parabacteroides merdae</name>
    <dbReference type="NCBI Taxonomy" id="46503"/>
    <lineage>
        <taxon>Bacteria</taxon>
        <taxon>Pseudomonadati</taxon>
        <taxon>Bacteroidota</taxon>
        <taxon>Bacteroidia</taxon>
        <taxon>Bacteroidales</taxon>
        <taxon>Tannerellaceae</taxon>
        <taxon>Parabacteroides</taxon>
    </lineage>
</organism>
<keyword evidence="6" id="KW-1185">Reference proteome</keyword>
<evidence type="ECO:0000313" key="5">
    <source>
        <dbReference type="EMBL" id="MTU41744.1"/>
    </source>
</evidence>
<proteinExistence type="predicted"/>
<dbReference type="SUPFAM" id="SSF56349">
    <property type="entry name" value="DNA breaking-rejoining enzymes"/>
    <property type="match status" value="1"/>
</dbReference>
<dbReference type="RefSeq" id="WP_129943913.1">
    <property type="nucleotide sequence ID" value="NZ_JAQCRV010000016.1"/>
</dbReference>
<keyword evidence="2" id="KW-0233">DNA recombination</keyword>
<dbReference type="InterPro" id="IPR010998">
    <property type="entry name" value="Integrase_recombinase_N"/>
</dbReference>
<sequence>MAYFKVCVRGKRKDNTYPIYIRVTHLRQVGYIKTNKVCKAKFVRNGDITDPYIIKDVYVQIETYLDRLNRVNTEGWGLERVMNFLKNDRDSISFSDFGREFILKMENEGRGRSAKNYLLALKSMESYFGNPNISFSDITSFFLKDWISSMKNSRQKKNAYPNCVKTMFRAGCDKFNDYDTGEMRIRHDPFRVVKIPPKNIADKKALPVDVLRRFFDVDITSLKPSKRGMPPRAYIAKDVSLLVFCLVGINTVDLYNLGKGCYKDGKLCYNRMKTKGRRADEAYIEIEVPDLVKPLFLKYQGRGDWLFNFNEIYASDKTFNDCVNRGIKDIVRLGGLPPVSTYSFRHSWATIAQVVFEAGLDVVGLCLNHASPLRVTAGYVKTDFSIIDRLNIKILRYVFEEKIKKGGNNL</sequence>
<dbReference type="Proteomes" id="UP000437446">
    <property type="component" value="Unassembled WGS sequence"/>
</dbReference>